<evidence type="ECO:0000313" key="2">
    <source>
        <dbReference type="Proteomes" id="UP001431429"/>
    </source>
</evidence>
<gene>
    <name evidence="1" type="ORF">NBG84_40280</name>
</gene>
<protein>
    <submittedName>
        <fullName evidence="1">Uncharacterized protein</fullName>
    </submittedName>
</protein>
<organism evidence="1 2">
    <name type="scientific">Streptomyces albipurpureus</name>
    <dbReference type="NCBI Taxonomy" id="2897419"/>
    <lineage>
        <taxon>Bacteria</taxon>
        <taxon>Bacillati</taxon>
        <taxon>Actinomycetota</taxon>
        <taxon>Actinomycetes</taxon>
        <taxon>Kitasatosporales</taxon>
        <taxon>Streptomycetaceae</taxon>
        <taxon>Streptomyces</taxon>
    </lineage>
</organism>
<reference evidence="1" key="1">
    <citation type="submission" date="2022-06" db="EMBL/GenBank/DDBJ databases">
        <title>Genome public.</title>
        <authorList>
            <person name="Sun Q."/>
        </authorList>
    </citation>
    <scope>NUCLEOTIDE SEQUENCE</scope>
    <source>
        <strain evidence="1">CWNU-1</strain>
    </source>
</reference>
<proteinExistence type="predicted"/>
<comment type="caution">
    <text evidence="1">The sequence shown here is derived from an EMBL/GenBank/DDBJ whole genome shotgun (WGS) entry which is preliminary data.</text>
</comment>
<dbReference type="Proteomes" id="UP001431429">
    <property type="component" value="Unassembled WGS sequence"/>
</dbReference>
<dbReference type="RefSeq" id="WP_250924713.1">
    <property type="nucleotide sequence ID" value="NZ_JAMQAW010000131.1"/>
</dbReference>
<keyword evidence="2" id="KW-1185">Reference proteome</keyword>
<dbReference type="EMBL" id="JAMQAW010000131">
    <property type="protein sequence ID" value="MCM2394440.1"/>
    <property type="molecule type" value="Genomic_DNA"/>
</dbReference>
<feature type="non-terminal residue" evidence="1">
    <location>
        <position position="1"/>
    </location>
</feature>
<name>A0ABT0V107_9ACTN</name>
<sequence length="91" mass="9752">GWLRRFAARAETVRRYFTVLLVDAGVDPVPPGTARTVFADAVAAVVGAWWSMTSRWPGVGMVSPWLAACAVTDGILLAPAWPAKTINTSRP</sequence>
<accession>A0ABT0V107</accession>
<evidence type="ECO:0000313" key="1">
    <source>
        <dbReference type="EMBL" id="MCM2394440.1"/>
    </source>
</evidence>